<dbReference type="RefSeq" id="XP_018030992.1">
    <property type="nucleotide sequence ID" value="XM_018185837.1"/>
</dbReference>
<feature type="domain" description="Probable double zinc ribbon" evidence="1">
    <location>
        <begin position="54"/>
        <end position="213"/>
    </location>
</feature>
<dbReference type="AlphaFoldDB" id="A0A177C1M6"/>
<reference evidence="2 3" key="1">
    <citation type="submission" date="2016-05" db="EMBL/GenBank/DDBJ databases">
        <title>Comparative analysis of secretome profiles of manganese(II)-oxidizing ascomycete fungi.</title>
        <authorList>
            <consortium name="DOE Joint Genome Institute"/>
            <person name="Zeiner C.A."/>
            <person name="Purvine S.O."/>
            <person name="Zink E.M."/>
            <person name="Wu S."/>
            <person name="Pasa-Tolic L."/>
            <person name="Chaput D.L."/>
            <person name="Haridas S."/>
            <person name="Grigoriev I.V."/>
            <person name="Santelli C.M."/>
            <person name="Hansel C.M."/>
        </authorList>
    </citation>
    <scope>NUCLEOTIDE SEQUENCE [LARGE SCALE GENOMIC DNA]</scope>
    <source>
        <strain evidence="2 3">AP3s5-JAC2a</strain>
    </source>
</reference>
<dbReference type="GeneID" id="28769323"/>
<proteinExistence type="predicted"/>
<protein>
    <recommendedName>
        <fullName evidence="1">Probable double zinc ribbon domain-containing protein</fullName>
    </recommendedName>
</protein>
<dbReference type="OrthoDB" id="3759180at2759"/>
<accession>A0A177C1M6</accession>
<dbReference type="Pfam" id="PF26652">
    <property type="entry name" value="Zn_ribbon_double"/>
    <property type="match status" value="1"/>
</dbReference>
<evidence type="ECO:0000313" key="2">
    <source>
        <dbReference type="EMBL" id="OAG00627.1"/>
    </source>
</evidence>
<gene>
    <name evidence="2" type="ORF">CC84DRAFT_316486</name>
</gene>
<dbReference type="InterPro" id="IPR058253">
    <property type="entry name" value="Zn_ribbon_double"/>
</dbReference>
<name>A0A177C1M6_9PLEO</name>
<dbReference type="EMBL" id="KV441559">
    <property type="protein sequence ID" value="OAG00627.1"/>
    <property type="molecule type" value="Genomic_DNA"/>
</dbReference>
<sequence>MPYHDLSFAQGLVKTHIHDMKTQVKSFFKRKPRPLNLPPFLSHYNDPLPDHLMGWWTCTTCRAWIYPNYHRGPHPCGFLRCLNPRCKTVITPQAVTSPALHRVIIPNPNEGFVPVDRLNGAHLEQVPYFAVCTCGLTHRARLYRPSLTEKWRNFPSIPKNEPAVRKFSRFVKHKAGDVTLIEFKHIQCNKCYKHYDAHRWQHFVIHRDAVFHIDGDDEHGRWAEVRHKE</sequence>
<keyword evidence="3" id="KW-1185">Reference proteome</keyword>
<organism evidence="2 3">
    <name type="scientific">Paraphaeosphaeria sporulosa</name>
    <dbReference type="NCBI Taxonomy" id="1460663"/>
    <lineage>
        <taxon>Eukaryota</taxon>
        <taxon>Fungi</taxon>
        <taxon>Dikarya</taxon>
        <taxon>Ascomycota</taxon>
        <taxon>Pezizomycotina</taxon>
        <taxon>Dothideomycetes</taxon>
        <taxon>Pleosporomycetidae</taxon>
        <taxon>Pleosporales</taxon>
        <taxon>Massarineae</taxon>
        <taxon>Didymosphaeriaceae</taxon>
        <taxon>Paraphaeosphaeria</taxon>
    </lineage>
</organism>
<dbReference type="Proteomes" id="UP000077069">
    <property type="component" value="Unassembled WGS sequence"/>
</dbReference>
<dbReference type="InParanoid" id="A0A177C1M6"/>
<evidence type="ECO:0000313" key="3">
    <source>
        <dbReference type="Proteomes" id="UP000077069"/>
    </source>
</evidence>
<evidence type="ECO:0000259" key="1">
    <source>
        <dbReference type="Pfam" id="PF26652"/>
    </source>
</evidence>